<organism evidence="2 3">
    <name type="scientific">Candidatus Avimonoglobus intestinipullorum</name>
    <dbReference type="NCBI Taxonomy" id="2840699"/>
    <lineage>
        <taxon>Bacteria</taxon>
        <taxon>Bacillati</taxon>
        <taxon>Bacillota</taxon>
        <taxon>Clostridia</taxon>
        <taxon>Eubacteriales</taxon>
        <taxon>Candidatus Avimonoglobus</taxon>
    </lineage>
</organism>
<dbReference type="Pfam" id="PF14238">
    <property type="entry name" value="DUF4340"/>
    <property type="match status" value="1"/>
</dbReference>
<evidence type="ECO:0000313" key="3">
    <source>
        <dbReference type="Proteomes" id="UP000824111"/>
    </source>
</evidence>
<sequence>MNKIARNSIILVAVITVLGAGIWWVLQADPQGAQEPRQEEPALQTVYQIEEAQITAVEIEAEDSLMRFFTQDGQWTLEGYAPEQISQFKVKSLLSVVAQIEALSAVSDAPEACGLDAPSVMVKIERTDGNVDLVEIGDMSPVLGAYFFRVNGGAVYTMYTHKVDDLLNPAAFYTNFSRLDLQDLQIQAVQIEREGKRTIQLRQKEQADILQGMTAWEITAPFGRTYDADDSYVQEQILQKLQTLDISTPAGSADTGIQSPKAVITVSALDGEEAVEVVLKVGNTAGDSTYVAYGDGVYAVPAQSLAFVDIDETLLVFKLLALVPVQTLHTLTLACGDETHVFTVTHSAIGTDGDQLSFQIDGTPANEQKAKEAYRQVIGIEAAGEYSGAPLGEAIAELVFTSQDAVKTVTFRDIDALYASFTIDGVTEFVVKKQAVLDMVDQIRAFAENPQ</sequence>
<evidence type="ECO:0000259" key="1">
    <source>
        <dbReference type="Pfam" id="PF14238"/>
    </source>
</evidence>
<reference evidence="2" key="1">
    <citation type="submission" date="2020-10" db="EMBL/GenBank/DDBJ databases">
        <authorList>
            <person name="Gilroy R."/>
        </authorList>
    </citation>
    <scope>NUCLEOTIDE SEQUENCE</scope>
    <source>
        <strain evidence="2">ChiSjej4B22-9803</strain>
    </source>
</reference>
<gene>
    <name evidence="2" type="ORF">IAB04_00390</name>
</gene>
<feature type="domain" description="DUF4340" evidence="1">
    <location>
        <begin position="75"/>
        <end position="246"/>
    </location>
</feature>
<protein>
    <submittedName>
        <fullName evidence="2">DUF4340 domain-containing protein</fullName>
    </submittedName>
</protein>
<dbReference type="InterPro" id="IPR025641">
    <property type="entry name" value="DUF4340"/>
</dbReference>
<dbReference type="AlphaFoldDB" id="A0A9D1LTG8"/>
<dbReference type="Proteomes" id="UP000824111">
    <property type="component" value="Unassembled WGS sequence"/>
</dbReference>
<reference evidence="2" key="2">
    <citation type="journal article" date="2021" name="PeerJ">
        <title>Extensive microbial diversity within the chicken gut microbiome revealed by metagenomics and culture.</title>
        <authorList>
            <person name="Gilroy R."/>
            <person name="Ravi A."/>
            <person name="Getino M."/>
            <person name="Pursley I."/>
            <person name="Horton D.L."/>
            <person name="Alikhan N.F."/>
            <person name="Baker D."/>
            <person name="Gharbi K."/>
            <person name="Hall N."/>
            <person name="Watson M."/>
            <person name="Adriaenssens E.M."/>
            <person name="Foster-Nyarko E."/>
            <person name="Jarju S."/>
            <person name="Secka A."/>
            <person name="Antonio M."/>
            <person name="Oren A."/>
            <person name="Chaudhuri R.R."/>
            <person name="La Ragione R."/>
            <person name="Hildebrand F."/>
            <person name="Pallen M.J."/>
        </authorList>
    </citation>
    <scope>NUCLEOTIDE SEQUENCE</scope>
    <source>
        <strain evidence="2">ChiSjej4B22-9803</strain>
    </source>
</reference>
<proteinExistence type="predicted"/>
<name>A0A9D1LTG8_9FIRM</name>
<evidence type="ECO:0000313" key="2">
    <source>
        <dbReference type="EMBL" id="HIU47800.1"/>
    </source>
</evidence>
<dbReference type="EMBL" id="DVND01000009">
    <property type="protein sequence ID" value="HIU47800.1"/>
    <property type="molecule type" value="Genomic_DNA"/>
</dbReference>
<accession>A0A9D1LTG8</accession>
<comment type="caution">
    <text evidence="2">The sequence shown here is derived from an EMBL/GenBank/DDBJ whole genome shotgun (WGS) entry which is preliminary data.</text>
</comment>